<protein>
    <recommendedName>
        <fullName evidence="4">FZ domain-containing protein</fullName>
    </recommendedName>
</protein>
<evidence type="ECO:0000256" key="2">
    <source>
        <dbReference type="SAM" id="SignalP"/>
    </source>
</evidence>
<name>A0A7S0R6S6_9CHLO</name>
<feature type="chain" id="PRO_5031476290" description="FZ domain-containing protein" evidence="2">
    <location>
        <begin position="26"/>
        <end position="463"/>
    </location>
</feature>
<keyword evidence="1" id="KW-1133">Transmembrane helix</keyword>
<dbReference type="AlphaFoldDB" id="A0A7S0R6S6"/>
<feature type="transmembrane region" description="Helical" evidence="1">
    <location>
        <begin position="396"/>
        <end position="419"/>
    </location>
</feature>
<dbReference type="EMBL" id="HBFA01018965">
    <property type="protein sequence ID" value="CAD8668792.1"/>
    <property type="molecule type" value="Transcribed_RNA"/>
</dbReference>
<evidence type="ECO:0000256" key="1">
    <source>
        <dbReference type="SAM" id="Phobius"/>
    </source>
</evidence>
<reference evidence="3" key="1">
    <citation type="submission" date="2021-01" db="EMBL/GenBank/DDBJ databases">
        <authorList>
            <person name="Corre E."/>
            <person name="Pelletier E."/>
            <person name="Niang G."/>
            <person name="Scheremetjew M."/>
            <person name="Finn R."/>
            <person name="Kale V."/>
            <person name="Holt S."/>
            <person name="Cochrane G."/>
            <person name="Meng A."/>
            <person name="Brown T."/>
            <person name="Cohen L."/>
        </authorList>
    </citation>
    <scope>NUCLEOTIDE SEQUENCE</scope>
    <source>
        <strain evidence="3">CCMP722</strain>
    </source>
</reference>
<keyword evidence="1" id="KW-0812">Transmembrane</keyword>
<sequence length="463" mass="50584">MNLSARRAAGIVLLSLCAVVVPVHGGVDDLQDKLTGRFWERIRQASGAPQFNVAQLAFITHLSSAQQMLLLEQVGKRFEQNGGLRCNIFGSDSCQSLPEDSKFAQLCPNHPLTVDCAYYDEALADIDEDPIAAIRDEMSQRGDEPCEQCIRNQQELWCAQALPPCGSFRRHVELAVLPVVAKLAETSLNPESGPLDKMQALTEAMPGVLNALSLSMPCREMCKAVLDTCDCGSSHTFGYLVDSLRKKQDANLAVLPPEVQESVFNNLWDVEICDLYTPSTDPNFSGHCTAESKYPQTSCRWCGDQDMGLFSELQISSMMVTSLVSWVNGPMGLLAVSDEMEDEAYKDYLVDEEEYVWPESNSDEAHSDPDANFAEIWTETVDEDLPDKHGGGSSGAVVTSVVVLLVVVAAAVGGGYYYFNHFRGRHQGGTESAWAVESGTDYVPMDYEAPGVPLADEEPSGVL</sequence>
<evidence type="ECO:0008006" key="4">
    <source>
        <dbReference type="Google" id="ProtNLM"/>
    </source>
</evidence>
<proteinExistence type="predicted"/>
<evidence type="ECO:0000313" key="3">
    <source>
        <dbReference type="EMBL" id="CAD8668792.1"/>
    </source>
</evidence>
<keyword evidence="2" id="KW-0732">Signal</keyword>
<feature type="signal peptide" evidence="2">
    <location>
        <begin position="1"/>
        <end position="25"/>
    </location>
</feature>
<organism evidence="3">
    <name type="scientific">Pyramimonas obovata</name>
    <dbReference type="NCBI Taxonomy" id="1411642"/>
    <lineage>
        <taxon>Eukaryota</taxon>
        <taxon>Viridiplantae</taxon>
        <taxon>Chlorophyta</taxon>
        <taxon>Pyramimonadophyceae</taxon>
        <taxon>Pyramimonadales</taxon>
        <taxon>Pyramimonadaceae</taxon>
        <taxon>Pyramimonas</taxon>
        <taxon>Pyramimonas incertae sedis</taxon>
    </lineage>
</organism>
<keyword evidence="1" id="KW-0472">Membrane</keyword>
<accession>A0A7S0R6S6</accession>
<gene>
    <name evidence="3" type="ORF">POBO1169_LOCUS9698</name>
</gene>